<dbReference type="Gene3D" id="3.30.70.360">
    <property type="match status" value="1"/>
</dbReference>
<dbReference type="InterPro" id="IPR011650">
    <property type="entry name" value="Peptidase_M20_dimer"/>
</dbReference>
<evidence type="ECO:0000313" key="11">
    <source>
        <dbReference type="Proteomes" id="UP000001997"/>
    </source>
</evidence>
<evidence type="ECO:0000256" key="1">
    <source>
        <dbReference type="ARBA" id="ARBA00006247"/>
    </source>
</evidence>
<feature type="domain" description="Peptidase M20 dimerisation" evidence="9">
    <location>
        <begin position="311"/>
        <end position="466"/>
    </location>
</feature>
<dbReference type="GO" id="GO:0046872">
    <property type="term" value="F:metal ion binding"/>
    <property type="evidence" value="ECO:0007669"/>
    <property type="project" value="UniProtKB-KW"/>
</dbReference>
<feature type="binding site" evidence="7">
    <location>
        <position position="227"/>
    </location>
    <ligand>
        <name>Zn(2+)</name>
        <dbReference type="ChEBI" id="CHEBI:29105"/>
        <label>1</label>
    </ligand>
</feature>
<evidence type="ECO:0000256" key="8">
    <source>
        <dbReference type="SAM" id="Phobius"/>
    </source>
</evidence>
<evidence type="ECO:0000256" key="2">
    <source>
        <dbReference type="ARBA" id="ARBA00022670"/>
    </source>
</evidence>
<dbReference type="KEGG" id="pgu:PGUG_02406"/>
<evidence type="ECO:0000256" key="5">
    <source>
        <dbReference type="ARBA" id="ARBA00022833"/>
    </source>
</evidence>
<dbReference type="PROSITE" id="PS00758">
    <property type="entry name" value="ARGE_DAPE_CPG2_1"/>
    <property type="match status" value="1"/>
</dbReference>
<dbReference type="GeneID" id="5126972"/>
<dbReference type="PANTHER" id="PTHR45962">
    <property type="entry name" value="N-FATTY-ACYL-AMINO ACID SYNTHASE/HYDROLASE PM20D1"/>
    <property type="match status" value="1"/>
</dbReference>
<evidence type="ECO:0000256" key="4">
    <source>
        <dbReference type="ARBA" id="ARBA00022801"/>
    </source>
</evidence>
<evidence type="ECO:0000256" key="7">
    <source>
        <dbReference type="PIRSR" id="PIRSR037217-2"/>
    </source>
</evidence>
<name>A5DGK5_PICGU</name>
<dbReference type="AlphaFoldDB" id="A5DGK5"/>
<keyword evidence="3 7" id="KW-0479">Metal-binding</keyword>
<feature type="binding site" evidence="7">
    <location>
        <position position="568"/>
    </location>
    <ligand>
        <name>Zn(2+)</name>
        <dbReference type="ChEBI" id="CHEBI:29105"/>
        <label>1</label>
    </ligand>
</feature>
<feature type="binding site" evidence="7">
    <location>
        <position position="263"/>
    </location>
    <ligand>
        <name>Zn(2+)</name>
        <dbReference type="ChEBI" id="CHEBI:29105"/>
        <label>1</label>
    </ligand>
</feature>
<feature type="active site" evidence="6">
    <location>
        <position position="194"/>
    </location>
</feature>
<keyword evidence="8" id="KW-0472">Membrane</keyword>
<evidence type="ECO:0000313" key="10">
    <source>
        <dbReference type="EMBL" id="EDK38308.2"/>
    </source>
</evidence>
<dbReference type="SUPFAM" id="SSF53187">
    <property type="entry name" value="Zn-dependent exopeptidases"/>
    <property type="match status" value="1"/>
</dbReference>
<feature type="active site" description="Proton acceptor" evidence="6">
    <location>
        <position position="262"/>
    </location>
</feature>
<dbReference type="InterPro" id="IPR017141">
    <property type="entry name" value="Pept_M20_carboxypep"/>
</dbReference>
<dbReference type="FunCoup" id="A5DGK5">
    <property type="interactions" value="42"/>
</dbReference>
<gene>
    <name evidence="10" type="ORF">PGUG_02406</name>
</gene>
<dbReference type="STRING" id="294746.A5DGK5"/>
<sequence>MTSKESEVLPGYYRERKSGHWARRALLVLLTISGLIFFTTSRNFIKDLPSTSAVKTAIEEAARTWSRPHEPDSLCPLVKKVDPRSLLYNNDTINTILHDETFRNESLKKLWNAVRIPTQVYDDQKNPNSTETLEELYKIEPRWKPYEQFHKYLEKTYPLVHKHLKVEHVNKFALVYTWQGSTDKKPILLTAHMDVVPIQEETLDQWKYPPFEGGYDGKFLYGRGVSDCKDLLIALLGTVELLLKEGKFKPERTIILGFGYDEESAGTGGAVISRHLFSRYGPDSLYALIDEGDSGYMEVDEKTRIVIPATGEKGHLNSLIDLFTPGGHSSFPPPHTSIGLLSKLVSKIEDSEFESILTPSNPTLKELQCLAEYSSVLDKDLKSSILKAHMDASANKNVLDYLDKDKILRYLVRTSQAVDIIGGGVKSNALPEHASVLVNHRIAVEESVESTRQKIVNQILELAKEYDLGVLVDGKEVKEKTKNGHFVYTTNEPLEPAPVTPINDEVWQTFGGSLRYLYEELLFPEEDKTYVVSPFLSIGNTDTKSYWDLTRNIYRYVPGLTDFDANVHSVNERLEFDAHLSVIAFYYYYLQVVDGVSDPS</sequence>
<dbReference type="InParanoid" id="A5DGK5"/>
<dbReference type="PANTHER" id="PTHR45962:SF1">
    <property type="entry name" value="N-FATTY-ACYL-AMINO ACID SYNTHASE_HYDROLASE PM20D1"/>
    <property type="match status" value="1"/>
</dbReference>
<dbReference type="OMA" id="TIDQWTF"/>
<feature type="binding site" evidence="7">
    <location>
        <position position="290"/>
    </location>
    <ligand>
        <name>Zn(2+)</name>
        <dbReference type="ChEBI" id="CHEBI:29105"/>
        <label>2</label>
    </ligand>
</feature>
<dbReference type="InterPro" id="IPR001261">
    <property type="entry name" value="ArgE/DapE_CS"/>
</dbReference>
<dbReference type="eggNOG" id="KOG2275">
    <property type="taxonomic scope" value="Eukaryota"/>
</dbReference>
<dbReference type="InterPro" id="IPR036264">
    <property type="entry name" value="Bact_exopeptidase_dim_dom"/>
</dbReference>
<evidence type="ECO:0000256" key="3">
    <source>
        <dbReference type="ARBA" id="ARBA00022723"/>
    </source>
</evidence>
<dbReference type="InterPro" id="IPR002933">
    <property type="entry name" value="Peptidase_M20"/>
</dbReference>
<keyword evidence="2" id="KW-0645">Protease</keyword>
<organism evidence="10 11">
    <name type="scientific">Meyerozyma guilliermondii (strain ATCC 6260 / CBS 566 / DSM 6381 / JCM 1539 / NBRC 10279 / NRRL Y-324)</name>
    <name type="common">Yeast</name>
    <name type="synonym">Candida guilliermondii</name>
    <dbReference type="NCBI Taxonomy" id="294746"/>
    <lineage>
        <taxon>Eukaryota</taxon>
        <taxon>Fungi</taxon>
        <taxon>Dikarya</taxon>
        <taxon>Ascomycota</taxon>
        <taxon>Saccharomycotina</taxon>
        <taxon>Pichiomycetes</taxon>
        <taxon>Debaryomycetaceae</taxon>
        <taxon>Meyerozyma</taxon>
    </lineage>
</organism>
<proteinExistence type="inferred from homology"/>
<keyword evidence="11" id="KW-1185">Reference proteome</keyword>
<dbReference type="PIRSF" id="PIRSF037217">
    <property type="entry name" value="Carboxypeptidase_S"/>
    <property type="match status" value="1"/>
</dbReference>
<dbReference type="GO" id="GO:0000328">
    <property type="term" value="C:fungal-type vacuole lumen"/>
    <property type="evidence" value="ECO:0007669"/>
    <property type="project" value="TreeGrafter"/>
</dbReference>
<dbReference type="OrthoDB" id="3064516at2759"/>
<dbReference type="EMBL" id="CH408157">
    <property type="protein sequence ID" value="EDK38308.2"/>
    <property type="molecule type" value="Genomic_DNA"/>
</dbReference>
<comment type="similarity">
    <text evidence="1">Belongs to the peptidase M20A family.</text>
</comment>
<dbReference type="Pfam" id="PF01546">
    <property type="entry name" value="Peptidase_M20"/>
    <property type="match status" value="1"/>
</dbReference>
<feature type="transmembrane region" description="Helical" evidence="8">
    <location>
        <begin position="21"/>
        <end position="40"/>
    </location>
</feature>
<keyword evidence="5 7" id="KW-0862">Zinc</keyword>
<accession>A5DGK5</accession>
<dbReference type="VEuPathDB" id="FungiDB:PGUG_02406"/>
<dbReference type="GO" id="GO:0051603">
    <property type="term" value="P:proteolysis involved in protein catabolic process"/>
    <property type="evidence" value="ECO:0007669"/>
    <property type="project" value="TreeGrafter"/>
</dbReference>
<dbReference type="Gene3D" id="3.40.630.10">
    <property type="entry name" value="Zn peptidases"/>
    <property type="match status" value="1"/>
</dbReference>
<keyword evidence="8" id="KW-1133">Transmembrane helix</keyword>
<keyword evidence="8" id="KW-0812">Transmembrane</keyword>
<dbReference type="RefSeq" id="XP_001484677.2">
    <property type="nucleotide sequence ID" value="XM_001484627.1"/>
</dbReference>
<feature type="binding site" evidence="7">
    <location>
        <position position="227"/>
    </location>
    <ligand>
        <name>Zn(2+)</name>
        <dbReference type="ChEBI" id="CHEBI:29105"/>
        <label>2</label>
    </ligand>
</feature>
<dbReference type="CDD" id="cd05674">
    <property type="entry name" value="M20_yscS"/>
    <property type="match status" value="1"/>
</dbReference>
<dbReference type="SUPFAM" id="SSF55031">
    <property type="entry name" value="Bacterial exopeptidase dimerisation domain"/>
    <property type="match status" value="1"/>
</dbReference>
<dbReference type="GO" id="GO:0004181">
    <property type="term" value="F:metallocarboxypeptidase activity"/>
    <property type="evidence" value="ECO:0007669"/>
    <property type="project" value="InterPro"/>
</dbReference>
<dbReference type="Pfam" id="PF07687">
    <property type="entry name" value="M20_dimer"/>
    <property type="match status" value="1"/>
</dbReference>
<evidence type="ECO:0000259" key="9">
    <source>
        <dbReference type="Pfam" id="PF07687"/>
    </source>
</evidence>
<evidence type="ECO:0000256" key="6">
    <source>
        <dbReference type="PIRSR" id="PIRSR037217-1"/>
    </source>
</evidence>
<keyword evidence="4" id="KW-0378">Hydrolase</keyword>
<feature type="binding site" evidence="7">
    <location>
        <position position="192"/>
    </location>
    <ligand>
        <name>Zn(2+)</name>
        <dbReference type="ChEBI" id="CHEBI:29105"/>
        <label>2</label>
    </ligand>
</feature>
<reference evidence="10 11" key="1">
    <citation type="journal article" date="2009" name="Nature">
        <title>Evolution of pathogenicity and sexual reproduction in eight Candida genomes.</title>
        <authorList>
            <person name="Butler G."/>
            <person name="Rasmussen M.D."/>
            <person name="Lin M.F."/>
            <person name="Santos M.A."/>
            <person name="Sakthikumar S."/>
            <person name="Munro C.A."/>
            <person name="Rheinbay E."/>
            <person name="Grabherr M."/>
            <person name="Forche A."/>
            <person name="Reedy J.L."/>
            <person name="Agrafioti I."/>
            <person name="Arnaud M.B."/>
            <person name="Bates S."/>
            <person name="Brown A.J."/>
            <person name="Brunke S."/>
            <person name="Costanzo M.C."/>
            <person name="Fitzpatrick D.A."/>
            <person name="de Groot P.W."/>
            <person name="Harris D."/>
            <person name="Hoyer L.L."/>
            <person name="Hube B."/>
            <person name="Klis F.M."/>
            <person name="Kodira C."/>
            <person name="Lennard N."/>
            <person name="Logue M.E."/>
            <person name="Martin R."/>
            <person name="Neiman A.M."/>
            <person name="Nikolaou E."/>
            <person name="Quail M.A."/>
            <person name="Quinn J."/>
            <person name="Santos M.C."/>
            <person name="Schmitzberger F.F."/>
            <person name="Sherlock G."/>
            <person name="Shah P."/>
            <person name="Silverstein K.A."/>
            <person name="Skrzypek M.S."/>
            <person name="Soll D."/>
            <person name="Staggs R."/>
            <person name="Stansfield I."/>
            <person name="Stumpf M.P."/>
            <person name="Sudbery P.E."/>
            <person name="Srikantha T."/>
            <person name="Zeng Q."/>
            <person name="Berman J."/>
            <person name="Berriman M."/>
            <person name="Heitman J."/>
            <person name="Gow N.A."/>
            <person name="Lorenz M.C."/>
            <person name="Birren B.W."/>
            <person name="Kellis M."/>
            <person name="Cuomo C.A."/>
        </authorList>
    </citation>
    <scope>NUCLEOTIDE SEQUENCE [LARGE SCALE GENOMIC DNA]</scope>
    <source>
        <strain evidence="11">ATCC 6260 / CBS 566 / DSM 6381 / JCM 1539 / NBRC 10279 / NRRL Y-324</strain>
    </source>
</reference>
<dbReference type="Proteomes" id="UP000001997">
    <property type="component" value="Unassembled WGS sequence"/>
</dbReference>
<dbReference type="HOGENOM" id="CLU_021802_11_0_1"/>
<dbReference type="InterPro" id="IPR047177">
    <property type="entry name" value="Pept_M20A"/>
</dbReference>
<protein>
    <recommendedName>
        <fullName evidence="9">Peptidase M20 dimerisation domain-containing protein</fullName>
    </recommendedName>
</protein>